<evidence type="ECO:0000256" key="3">
    <source>
        <dbReference type="ARBA" id="ARBA00022679"/>
    </source>
</evidence>
<gene>
    <name evidence="9" type="ORF">WR25_14502</name>
</gene>
<dbReference type="PANTHER" id="PTHR12001">
    <property type="entry name" value="GERANYLGERANYL PYROPHOSPHATE SYNTHASE"/>
    <property type="match status" value="1"/>
</dbReference>
<organism evidence="9 10">
    <name type="scientific">Diploscapter pachys</name>
    <dbReference type="NCBI Taxonomy" id="2018661"/>
    <lineage>
        <taxon>Eukaryota</taxon>
        <taxon>Metazoa</taxon>
        <taxon>Ecdysozoa</taxon>
        <taxon>Nematoda</taxon>
        <taxon>Chromadorea</taxon>
        <taxon>Rhabditida</taxon>
        <taxon>Rhabditina</taxon>
        <taxon>Rhabditomorpha</taxon>
        <taxon>Rhabditoidea</taxon>
        <taxon>Rhabditidae</taxon>
        <taxon>Diploscapter</taxon>
    </lineage>
</organism>
<evidence type="ECO:0000256" key="5">
    <source>
        <dbReference type="ARBA" id="ARBA00022842"/>
    </source>
</evidence>
<dbReference type="Pfam" id="PF00348">
    <property type="entry name" value="polyprenyl_synt"/>
    <property type="match status" value="1"/>
</dbReference>
<keyword evidence="10" id="KW-1185">Reference proteome</keyword>
<comment type="caution">
    <text evidence="9">The sequence shown here is derived from an EMBL/GenBank/DDBJ whole genome shotgun (WGS) entry which is preliminary data.</text>
</comment>
<dbReference type="PROSITE" id="PS00723">
    <property type="entry name" value="POLYPRENYL_SYNTHASE_1"/>
    <property type="match status" value="1"/>
</dbReference>
<dbReference type="InterPro" id="IPR036322">
    <property type="entry name" value="WD40_repeat_dom_sf"/>
</dbReference>
<feature type="region of interest" description="Disordered" evidence="8">
    <location>
        <begin position="800"/>
        <end position="836"/>
    </location>
</feature>
<dbReference type="Pfam" id="PF00400">
    <property type="entry name" value="WD40"/>
    <property type="match status" value="3"/>
</dbReference>
<reference evidence="9 10" key="1">
    <citation type="journal article" date="2017" name="Curr. Biol.">
        <title>Genome architecture and evolution of a unichromosomal asexual nematode.</title>
        <authorList>
            <person name="Fradin H."/>
            <person name="Zegar C."/>
            <person name="Gutwein M."/>
            <person name="Lucas J."/>
            <person name="Kovtun M."/>
            <person name="Corcoran D."/>
            <person name="Baugh L.R."/>
            <person name="Kiontke K."/>
            <person name="Gunsalus K."/>
            <person name="Fitch D.H."/>
            <person name="Piano F."/>
        </authorList>
    </citation>
    <scope>NUCLEOTIDE SEQUENCE [LARGE SCALE GENOMIC DNA]</scope>
    <source>
        <strain evidence="9">PF1309</strain>
    </source>
</reference>
<dbReference type="InterPro" id="IPR033749">
    <property type="entry name" value="Polyprenyl_synt_CS"/>
</dbReference>
<comment type="cofactor">
    <cofactor evidence="1">
        <name>Mg(2+)</name>
        <dbReference type="ChEBI" id="CHEBI:18420"/>
    </cofactor>
</comment>
<evidence type="ECO:0000256" key="7">
    <source>
        <dbReference type="PROSITE-ProRule" id="PRU00221"/>
    </source>
</evidence>
<feature type="repeat" description="WD" evidence="7">
    <location>
        <begin position="606"/>
        <end position="647"/>
    </location>
</feature>
<sequence>MPNFIVQRKTQLQTDLITEFSTHPVRNVVNEDNDPLQQQPVVEFDQIARAYFERGGKMFRPMVALLMASACNEAVAQTNKFSPKLESLEITESQYKIGKIAEMIHTASLIHDDVIDEAETRRGRATINSAYGNKTAVLVGDYILARATQVLCSIGRPNVISIMASIIEDLVLGEFLQMQLINRENLMDDYLRRVYKKTASLFANSCKSVAVLAEADKSLENVAFEYGKNIGMAFQIIDDLLDFVASQEDLGKPTSNDLKLGLSTCPLIYAAEQYPELYVLMSRKFSEEGDSEKAHEMVVNSSGPEKARQLARFYSTEAARLSSMSKTISDLESRHPEVLFVSASTSDPYPSILVDPRTGVSTWSYKGAQLQGSVNGTAILIGARHDHLLSSVKDRGLLHAIATPNHDRFYAKAVLPGPIESMCATGDGTILFAAIRNQIFVWSLLSGELLCAFEAHYQPIVKIDLSLDESLLVTAGKDGVLQVYVVVDLLDANRGDSTTSPIRKWTAHYMAITDLSLSLSPDSNLRIATVGLDRTASIHSVALNSCLLKITADRPLTACVLDQSESRIFIGTDVGNIAQISLYKTDSSTDLTLQTSDEKDCTVPIFNGHEEAITKLSLNGDGCLLASGDKSGKYCIWDIRSRQCLKVSTMSGPISALRFVRNSAAFWAKNYEVSGYRPNLALERTITDSATISLYQKVDVDDKQGYFDGVMDQILERYKYGIPTSSKSNGLANLMSPAVANKLNAAEVSKNVQSAQEYQEEQRMSKKSKKRLQKKLNRQALFQLSKPPGKVDEVVIVSDEENENNEGKELNEGNEKQEQSSEQLNRTVSDSSQNESQEIVALKAEIARLKSINAELYKFGLERITQNSQ</sequence>
<dbReference type="STRING" id="2018661.A0A2A2KYQ9"/>
<evidence type="ECO:0000256" key="2">
    <source>
        <dbReference type="ARBA" id="ARBA00006706"/>
    </source>
</evidence>
<dbReference type="GO" id="GO:0006744">
    <property type="term" value="P:ubiquinone biosynthetic process"/>
    <property type="evidence" value="ECO:0007669"/>
    <property type="project" value="TreeGrafter"/>
</dbReference>
<keyword evidence="7" id="KW-0853">WD repeat</keyword>
<evidence type="ECO:0000313" key="10">
    <source>
        <dbReference type="Proteomes" id="UP000218231"/>
    </source>
</evidence>
<dbReference type="SMART" id="SM00320">
    <property type="entry name" value="WD40"/>
    <property type="match status" value="4"/>
</dbReference>
<dbReference type="GO" id="GO:1990234">
    <property type="term" value="C:transferase complex"/>
    <property type="evidence" value="ECO:0007669"/>
    <property type="project" value="TreeGrafter"/>
</dbReference>
<dbReference type="Gene3D" id="1.10.600.10">
    <property type="entry name" value="Farnesyl Diphosphate Synthase"/>
    <property type="match status" value="1"/>
</dbReference>
<keyword evidence="6" id="KW-0414">Isoprene biosynthesis</keyword>
<dbReference type="SUPFAM" id="SSF50978">
    <property type="entry name" value="WD40 repeat-like"/>
    <property type="match status" value="1"/>
</dbReference>
<dbReference type="Proteomes" id="UP000218231">
    <property type="component" value="Unassembled WGS sequence"/>
</dbReference>
<dbReference type="GO" id="GO:0008299">
    <property type="term" value="P:isoprenoid biosynthetic process"/>
    <property type="evidence" value="ECO:0007669"/>
    <property type="project" value="UniProtKB-KW"/>
</dbReference>
<dbReference type="PROSITE" id="PS50082">
    <property type="entry name" value="WD_REPEATS_2"/>
    <property type="match status" value="2"/>
</dbReference>
<dbReference type="CDD" id="cd00685">
    <property type="entry name" value="Trans_IPPS_HT"/>
    <property type="match status" value="1"/>
</dbReference>
<evidence type="ECO:0000256" key="8">
    <source>
        <dbReference type="SAM" id="MobiDB-lite"/>
    </source>
</evidence>
<dbReference type="InterPro" id="IPR008949">
    <property type="entry name" value="Isoprenoid_synthase_dom_sf"/>
</dbReference>
<evidence type="ECO:0000256" key="6">
    <source>
        <dbReference type="ARBA" id="ARBA00023229"/>
    </source>
</evidence>
<dbReference type="GO" id="GO:0046872">
    <property type="term" value="F:metal ion binding"/>
    <property type="evidence" value="ECO:0007669"/>
    <property type="project" value="UniProtKB-KW"/>
</dbReference>
<name>A0A2A2KYQ9_9BILA</name>
<dbReference type="AlphaFoldDB" id="A0A2A2KYQ9"/>
<evidence type="ECO:0000313" key="9">
    <source>
        <dbReference type="EMBL" id="PAV79078.1"/>
    </source>
</evidence>
<feature type="compositionally biased region" description="Polar residues" evidence="8">
    <location>
        <begin position="820"/>
        <end position="836"/>
    </location>
</feature>
<dbReference type="SFLD" id="SFLDS00005">
    <property type="entry name" value="Isoprenoid_Synthase_Type_I"/>
    <property type="match status" value="1"/>
</dbReference>
<evidence type="ECO:0000256" key="4">
    <source>
        <dbReference type="ARBA" id="ARBA00022723"/>
    </source>
</evidence>
<protein>
    <submittedName>
        <fullName evidence="9">Uncharacterized protein</fullName>
    </submittedName>
</protein>
<dbReference type="InterPro" id="IPR001680">
    <property type="entry name" value="WD40_rpt"/>
</dbReference>
<dbReference type="GO" id="GO:0042811">
    <property type="term" value="P:pheromone biosynthetic process"/>
    <property type="evidence" value="ECO:0007669"/>
    <property type="project" value="UniProtKB-ARBA"/>
</dbReference>
<dbReference type="PANTHER" id="PTHR12001:SF69">
    <property type="entry name" value="ALL TRANS-POLYPRENYL-DIPHOSPHATE SYNTHASE PDSS1"/>
    <property type="match status" value="1"/>
</dbReference>
<dbReference type="InterPro" id="IPR000092">
    <property type="entry name" value="Polyprenyl_synt"/>
</dbReference>
<comment type="similarity">
    <text evidence="2">Belongs to the FPP/GGPP synthase family.</text>
</comment>
<dbReference type="OrthoDB" id="756370at2759"/>
<dbReference type="SUPFAM" id="SSF48576">
    <property type="entry name" value="Terpenoid synthases"/>
    <property type="match status" value="1"/>
</dbReference>
<feature type="repeat" description="WD" evidence="7">
    <location>
        <begin position="453"/>
        <end position="484"/>
    </location>
</feature>
<dbReference type="PROSITE" id="PS00444">
    <property type="entry name" value="POLYPRENYL_SYNTHASE_2"/>
    <property type="match status" value="1"/>
</dbReference>
<keyword evidence="5" id="KW-0460">Magnesium</keyword>
<dbReference type="Gene3D" id="2.130.10.10">
    <property type="entry name" value="YVTN repeat-like/Quinoprotein amine dehydrogenase"/>
    <property type="match status" value="2"/>
</dbReference>
<keyword evidence="3" id="KW-0808">Transferase</keyword>
<proteinExistence type="inferred from homology"/>
<feature type="compositionally biased region" description="Basic and acidic residues" evidence="8">
    <location>
        <begin position="805"/>
        <end position="819"/>
    </location>
</feature>
<dbReference type="GO" id="GO:0005739">
    <property type="term" value="C:mitochondrion"/>
    <property type="evidence" value="ECO:0007669"/>
    <property type="project" value="TreeGrafter"/>
</dbReference>
<evidence type="ECO:0000256" key="1">
    <source>
        <dbReference type="ARBA" id="ARBA00001946"/>
    </source>
</evidence>
<dbReference type="PROSITE" id="PS50294">
    <property type="entry name" value="WD_REPEATS_REGION"/>
    <property type="match status" value="1"/>
</dbReference>
<dbReference type="EMBL" id="LIAE01007470">
    <property type="protein sequence ID" value="PAV79078.1"/>
    <property type="molecule type" value="Genomic_DNA"/>
</dbReference>
<dbReference type="GO" id="GO:0004659">
    <property type="term" value="F:prenyltransferase activity"/>
    <property type="evidence" value="ECO:0007669"/>
    <property type="project" value="InterPro"/>
</dbReference>
<dbReference type="InterPro" id="IPR015943">
    <property type="entry name" value="WD40/YVTN_repeat-like_dom_sf"/>
</dbReference>
<keyword evidence="4" id="KW-0479">Metal-binding</keyword>
<accession>A0A2A2KYQ9</accession>